<proteinExistence type="inferred from homology"/>
<dbReference type="Proteomes" id="UP000051497">
    <property type="component" value="Unassembled WGS sequence"/>
</dbReference>
<keyword evidence="4" id="KW-1185">Reference proteome</keyword>
<gene>
    <name evidence="3" type="ORF">HT99x_003405</name>
    <name evidence="2" type="ORF">HT99x_01038</name>
</gene>
<reference evidence="3" key="3">
    <citation type="submission" date="2021-06" db="EMBL/GenBank/DDBJ databases">
        <title>Genomic Description and Analysis of Intracellular Bacteria, Candidatus Berkiella cookevillensis and Candidatus Berkiella aquae.</title>
        <authorList>
            <person name="Kidane D.T."/>
            <person name="Mehari Y.T."/>
            <person name="Rice F.C."/>
            <person name="Arivett B.A."/>
            <person name="Farone A.L."/>
            <person name="Berk S.G."/>
            <person name="Farone M.B."/>
        </authorList>
    </citation>
    <scope>NUCLEOTIDE SEQUENCE</scope>
    <source>
        <strain evidence="3">HT99</strain>
    </source>
</reference>
<dbReference type="PIRSF" id="PIRSF004681">
    <property type="entry name" value="UCP004681"/>
    <property type="match status" value="1"/>
</dbReference>
<dbReference type="PANTHER" id="PTHR30615:SF8">
    <property type="entry name" value="UPF0047 PROTEIN C4A8.02C"/>
    <property type="match status" value="1"/>
</dbReference>
<dbReference type="InterPro" id="IPR035917">
    <property type="entry name" value="YjbQ-like_sf"/>
</dbReference>
<comment type="caution">
    <text evidence="2">The sequence shown here is derived from an EMBL/GenBank/DDBJ whole genome shotgun (WGS) entry which is preliminary data.</text>
</comment>
<dbReference type="PROSITE" id="PS01314">
    <property type="entry name" value="UPF0047"/>
    <property type="match status" value="1"/>
</dbReference>
<evidence type="ECO:0000313" key="3">
    <source>
        <dbReference type="EMBL" id="MCS5710464.1"/>
    </source>
</evidence>
<accession>A0A0Q9YM55</accession>
<reference evidence="2" key="1">
    <citation type="submission" date="2015-09" db="EMBL/GenBank/DDBJ databases">
        <title>Draft Genome Sequences of Two Novel Amoeba-resistant Intranuclear Bacteria, Candidatus Berkiella cookevillensis and Candidatus Berkiella aquae.</title>
        <authorList>
            <person name="Mehari Y.T."/>
            <person name="Arivett B.A."/>
            <person name="Farone A.L."/>
            <person name="Gunderson J.H."/>
            <person name="Farone M.B."/>
        </authorList>
    </citation>
    <scope>NUCLEOTIDE SEQUENCE [LARGE SCALE GENOMIC DNA]</scope>
    <source>
        <strain evidence="2">HT99</strain>
    </source>
</reference>
<reference evidence="3" key="2">
    <citation type="journal article" date="2016" name="Genome Announc.">
        <title>Draft Genome Sequences of Two Novel Amoeba-Resistant Intranuclear Bacteria, 'Candidatus Berkiella cookevillensis' and 'Candidatus Berkiella aquae'.</title>
        <authorList>
            <person name="Mehari Y.T."/>
            <person name="Arivett B.A."/>
            <person name="Farone A.L."/>
            <person name="Gunderson J.H."/>
            <person name="Farone M.B."/>
        </authorList>
    </citation>
    <scope>NUCLEOTIDE SEQUENCE</scope>
    <source>
        <strain evidence="3">HT99</strain>
    </source>
</reference>
<evidence type="ECO:0000313" key="2">
    <source>
        <dbReference type="EMBL" id="KRG21845.1"/>
    </source>
</evidence>
<dbReference type="Pfam" id="PF01894">
    <property type="entry name" value="YjbQ"/>
    <property type="match status" value="1"/>
</dbReference>
<dbReference type="RefSeq" id="WP_075065669.1">
    <property type="nucleotide sequence ID" value="NZ_LKAJ02000001.1"/>
</dbReference>
<dbReference type="EMBL" id="LKAJ01000003">
    <property type="protein sequence ID" value="KRG21845.1"/>
    <property type="molecule type" value="Genomic_DNA"/>
</dbReference>
<dbReference type="Gene3D" id="2.60.120.460">
    <property type="entry name" value="YjbQ-like"/>
    <property type="match status" value="1"/>
</dbReference>
<dbReference type="OrthoDB" id="9801725at2"/>
<dbReference type="PANTHER" id="PTHR30615">
    <property type="entry name" value="UNCHARACTERIZED PROTEIN YJBQ-RELATED"/>
    <property type="match status" value="1"/>
</dbReference>
<evidence type="ECO:0000256" key="1">
    <source>
        <dbReference type="ARBA" id="ARBA00005534"/>
    </source>
</evidence>
<sequence length="139" mass="15803">MSAFFQQNLSIQTKGRGTLELTREIQAWVKKSQYAIGLCHLFVKHTSASLIICENADPQVRQDLDHYFASLVPDGDSLFLHNDEGPDDMPAHIRTILTQTSLTIPIQEGRLALGTWQGIYLYEHRYAPHQREIIITIQG</sequence>
<protein>
    <submittedName>
        <fullName evidence="3">Secondary thiamine-phosphate synthase enzyme YjbQ</fullName>
    </submittedName>
</protein>
<dbReference type="STRING" id="295108.HT99x_01038"/>
<dbReference type="SUPFAM" id="SSF111038">
    <property type="entry name" value="YjbQ-like"/>
    <property type="match status" value="1"/>
</dbReference>
<name>A0A0Q9YM55_9GAMM</name>
<dbReference type="EMBL" id="LKAJ02000001">
    <property type="protein sequence ID" value="MCS5710464.1"/>
    <property type="molecule type" value="Genomic_DNA"/>
</dbReference>
<evidence type="ECO:0000313" key="4">
    <source>
        <dbReference type="Proteomes" id="UP000051497"/>
    </source>
</evidence>
<comment type="similarity">
    <text evidence="1">Belongs to the UPF0047 family.</text>
</comment>
<dbReference type="NCBIfam" id="TIGR00149">
    <property type="entry name" value="TIGR00149_YjbQ"/>
    <property type="match status" value="1"/>
</dbReference>
<organism evidence="2">
    <name type="scientific">Candidatus Berkiella aquae</name>
    <dbReference type="NCBI Taxonomy" id="295108"/>
    <lineage>
        <taxon>Bacteria</taxon>
        <taxon>Pseudomonadati</taxon>
        <taxon>Pseudomonadota</taxon>
        <taxon>Gammaproteobacteria</taxon>
        <taxon>Candidatus Berkiellales</taxon>
        <taxon>Candidatus Berkiellaceae</taxon>
        <taxon>Candidatus Berkiella</taxon>
    </lineage>
</organism>
<dbReference type="AlphaFoldDB" id="A0A0Q9YM55"/>
<dbReference type="InterPro" id="IPR001602">
    <property type="entry name" value="UPF0047_YjbQ-like"/>
</dbReference>